<dbReference type="Proteomes" id="UP000030742">
    <property type="component" value="Unassembled WGS sequence"/>
</dbReference>
<accession>U4UBB8</accession>
<dbReference type="Pfam" id="PF25045">
    <property type="entry name" value="vWA_Ro60"/>
    <property type="match status" value="1"/>
</dbReference>
<feature type="domain" description="RNA-binding protein RO60 vWA" evidence="2">
    <location>
        <begin position="383"/>
        <end position="540"/>
    </location>
</feature>
<protein>
    <recommendedName>
        <fullName evidence="2">RNA-binding protein RO60 vWA domain-containing protein</fullName>
    </recommendedName>
</protein>
<dbReference type="PANTHER" id="PTHR14202">
    <property type="entry name" value="60 KDA RIBONUCLEOPROTEIN SSA/RO"/>
    <property type="match status" value="1"/>
</dbReference>
<dbReference type="InterPro" id="IPR056800">
    <property type="entry name" value="vWA_Ro60"/>
</dbReference>
<evidence type="ECO:0000256" key="1">
    <source>
        <dbReference type="SAM" id="MobiDB-lite"/>
    </source>
</evidence>
<sequence length="545" mass="60220">MEWFEIKSPKKIPAMIASLSLDQRLRRLIYMNSVMPEFHVGDPDIYQVHLSSLRLTVLQEALDDDLKQLFLLINKAMAKGGIPRRPIIFQLLALLMTNPEATADQKNRIMAKVLELSDNDKDFFGFICCYTRSRAGCKLPTSVAKGVRKFYGAKNPEELARSIAASERICGWSHKDLIKLAHVKPNSPLMSAVFNYILTRKLDEDATEAQLEVLRIIKQAEQLRRCVDPAEAAILLKTSEFSLEHLMPSLTGSEQGTVAGLECGSAQAFHPADFGTFTQAPQAELSHARLANQLPGHPVANRSGESRKERRAPARGVQAAEAFGKGWQAGGPKAAHLLKNDQEAVGGESEKDSGDATYRLSPYLFGRYLVVIEVPPVGENRLCIGSKTVTYLEAAVAFAAVLQRVEPQVTLAVHQKADSLQLVRVKKPCPVEELLRQVAATNSAGASLPTCFTWATAHRERVDVFVNFVQKSPRRSGHSRSPALSESMLNYQTAMNLPNTKMIVFIPVESPLEGWDKTPTKVLTIMGFDHIACKVAQCFARDDFS</sequence>
<evidence type="ECO:0000313" key="3">
    <source>
        <dbReference type="EMBL" id="ERL89628.1"/>
    </source>
</evidence>
<gene>
    <name evidence="3" type="ORF">D910_06993</name>
</gene>
<name>U4UBB8_DENPD</name>
<dbReference type="OrthoDB" id="6098064at2759"/>
<dbReference type="STRING" id="77166.U4UBB8"/>
<dbReference type="GO" id="GO:1990904">
    <property type="term" value="C:ribonucleoprotein complex"/>
    <property type="evidence" value="ECO:0007669"/>
    <property type="project" value="TreeGrafter"/>
</dbReference>
<dbReference type="GO" id="GO:0003723">
    <property type="term" value="F:RNA binding"/>
    <property type="evidence" value="ECO:0007669"/>
    <property type="project" value="InterPro"/>
</dbReference>
<dbReference type="InterPro" id="IPR040322">
    <property type="entry name" value="TROVE2"/>
</dbReference>
<dbReference type="InterPro" id="IPR036465">
    <property type="entry name" value="vWFA_dom_sf"/>
</dbReference>
<dbReference type="PANTHER" id="PTHR14202:SF0">
    <property type="entry name" value="RNA-BINDING PROTEIN RO60"/>
    <property type="match status" value="1"/>
</dbReference>
<dbReference type="EMBL" id="KB632184">
    <property type="protein sequence ID" value="ERL89628.1"/>
    <property type="molecule type" value="Genomic_DNA"/>
</dbReference>
<dbReference type="SUPFAM" id="SSF140864">
    <property type="entry name" value="TROVE domain-like"/>
    <property type="match status" value="1"/>
</dbReference>
<proteinExistence type="predicted"/>
<dbReference type="Gene3D" id="3.40.50.410">
    <property type="entry name" value="von Willebrand factor, type A domain"/>
    <property type="match status" value="1"/>
</dbReference>
<evidence type="ECO:0000313" key="4">
    <source>
        <dbReference type="Proteomes" id="UP000030742"/>
    </source>
</evidence>
<organism evidence="3 4">
    <name type="scientific">Dendroctonus ponderosae</name>
    <name type="common">Mountain pine beetle</name>
    <dbReference type="NCBI Taxonomy" id="77166"/>
    <lineage>
        <taxon>Eukaryota</taxon>
        <taxon>Metazoa</taxon>
        <taxon>Ecdysozoa</taxon>
        <taxon>Arthropoda</taxon>
        <taxon>Hexapoda</taxon>
        <taxon>Insecta</taxon>
        <taxon>Pterygota</taxon>
        <taxon>Neoptera</taxon>
        <taxon>Endopterygota</taxon>
        <taxon>Coleoptera</taxon>
        <taxon>Polyphaga</taxon>
        <taxon>Cucujiformia</taxon>
        <taxon>Curculionidae</taxon>
        <taxon>Scolytinae</taxon>
        <taxon>Dendroctonus</taxon>
    </lineage>
</organism>
<feature type="region of interest" description="Disordered" evidence="1">
    <location>
        <begin position="294"/>
        <end position="314"/>
    </location>
</feature>
<reference evidence="3 4" key="1">
    <citation type="journal article" date="2013" name="Genome Biol.">
        <title>Draft genome of the mountain pine beetle, Dendroctonus ponderosae Hopkins, a major forest pest.</title>
        <authorList>
            <person name="Keeling C.I."/>
            <person name="Yuen M.M."/>
            <person name="Liao N.Y."/>
            <person name="Docking T.R."/>
            <person name="Chan S.K."/>
            <person name="Taylor G.A."/>
            <person name="Palmquist D.L."/>
            <person name="Jackman S.D."/>
            <person name="Nguyen A."/>
            <person name="Li M."/>
            <person name="Henderson H."/>
            <person name="Janes J.K."/>
            <person name="Zhao Y."/>
            <person name="Pandoh P."/>
            <person name="Moore R."/>
            <person name="Sperling F.A."/>
            <person name="Huber D.P."/>
            <person name="Birol I."/>
            <person name="Jones S.J."/>
            <person name="Bohlmann J."/>
        </authorList>
    </citation>
    <scope>NUCLEOTIDE SEQUENCE</scope>
</reference>
<dbReference type="InterPro" id="IPR037214">
    <property type="entry name" value="TROVE_dom_sf"/>
</dbReference>
<dbReference type="AlphaFoldDB" id="U4UBB8"/>
<evidence type="ECO:0000259" key="2">
    <source>
        <dbReference type="Pfam" id="PF25045"/>
    </source>
</evidence>